<proteinExistence type="predicted"/>
<dbReference type="Proteomes" id="UP000681967">
    <property type="component" value="Unassembled WGS sequence"/>
</dbReference>
<protein>
    <submittedName>
        <fullName evidence="3">Uncharacterized protein</fullName>
    </submittedName>
</protein>
<evidence type="ECO:0000313" key="5">
    <source>
        <dbReference type="Proteomes" id="UP000681720"/>
    </source>
</evidence>
<evidence type="ECO:0000256" key="1">
    <source>
        <dbReference type="SAM" id="MobiDB-lite"/>
    </source>
</evidence>
<gene>
    <name evidence="2" type="ORF">BYL167_LOCUS34351</name>
    <name evidence="3" type="ORF">GIL414_LOCUS48338</name>
    <name evidence="4" type="ORF">SMN809_LOCUS55141</name>
</gene>
<reference evidence="3" key="1">
    <citation type="submission" date="2021-02" db="EMBL/GenBank/DDBJ databases">
        <authorList>
            <person name="Nowell W R."/>
        </authorList>
    </citation>
    <scope>NUCLEOTIDE SEQUENCE</scope>
</reference>
<feature type="compositionally biased region" description="Basic and acidic residues" evidence="1">
    <location>
        <begin position="24"/>
        <end position="38"/>
    </location>
</feature>
<dbReference type="EMBL" id="CAJOBJ010156304">
    <property type="protein sequence ID" value="CAF4828335.1"/>
    <property type="molecule type" value="Genomic_DNA"/>
</dbReference>
<dbReference type="EMBL" id="CAJOBH010069308">
    <property type="protein sequence ID" value="CAF4464231.1"/>
    <property type="molecule type" value="Genomic_DNA"/>
</dbReference>
<accession>A0A8S3BFQ6</accession>
<evidence type="ECO:0000313" key="4">
    <source>
        <dbReference type="EMBL" id="CAF4970649.1"/>
    </source>
</evidence>
<feature type="region of interest" description="Disordered" evidence="1">
    <location>
        <begin position="21"/>
        <end position="57"/>
    </location>
</feature>
<evidence type="ECO:0000313" key="2">
    <source>
        <dbReference type="EMBL" id="CAF4464231.1"/>
    </source>
</evidence>
<feature type="non-terminal residue" evidence="3">
    <location>
        <position position="57"/>
    </location>
</feature>
<dbReference type="Proteomes" id="UP000681720">
    <property type="component" value="Unassembled WGS sequence"/>
</dbReference>
<comment type="caution">
    <text evidence="3">The sequence shown here is derived from an EMBL/GenBank/DDBJ whole genome shotgun (WGS) entry which is preliminary data.</text>
</comment>
<evidence type="ECO:0000313" key="3">
    <source>
        <dbReference type="EMBL" id="CAF4828335.1"/>
    </source>
</evidence>
<dbReference type="AlphaFoldDB" id="A0A8S3BFQ6"/>
<organism evidence="3 5">
    <name type="scientific">Rotaria magnacalcarata</name>
    <dbReference type="NCBI Taxonomy" id="392030"/>
    <lineage>
        <taxon>Eukaryota</taxon>
        <taxon>Metazoa</taxon>
        <taxon>Spiralia</taxon>
        <taxon>Gnathifera</taxon>
        <taxon>Rotifera</taxon>
        <taxon>Eurotatoria</taxon>
        <taxon>Bdelloidea</taxon>
        <taxon>Philodinida</taxon>
        <taxon>Philodinidae</taxon>
        <taxon>Rotaria</taxon>
    </lineage>
</organism>
<sequence length="57" mass="6615">MPDPLVSTNLTGKKDDINQLFDSIGDKKKKDKSTSEQAKKKRKEQKKLKRENKEDPQ</sequence>
<dbReference type="Proteomes" id="UP000676336">
    <property type="component" value="Unassembled WGS sequence"/>
</dbReference>
<dbReference type="EMBL" id="CAJOBI010194059">
    <property type="protein sequence ID" value="CAF4970649.1"/>
    <property type="molecule type" value="Genomic_DNA"/>
</dbReference>
<name>A0A8S3BFQ6_9BILA</name>
<feature type="compositionally biased region" description="Basic residues" evidence="1">
    <location>
        <begin position="39"/>
        <end position="50"/>
    </location>
</feature>